<reference evidence="2" key="1">
    <citation type="submission" date="2021-02" db="EMBL/GenBank/DDBJ databases">
        <authorList>
            <person name="Nowell W R."/>
        </authorList>
    </citation>
    <scope>NUCLEOTIDE SEQUENCE</scope>
</reference>
<comment type="caution">
    <text evidence="2">The sequence shown here is derived from an EMBL/GenBank/DDBJ whole genome shotgun (WGS) entry which is preliminary data.</text>
</comment>
<keyword evidence="1" id="KW-0175">Coiled coil</keyword>
<evidence type="ECO:0000313" key="4">
    <source>
        <dbReference type="Proteomes" id="UP000677228"/>
    </source>
</evidence>
<feature type="non-terminal residue" evidence="2">
    <location>
        <position position="94"/>
    </location>
</feature>
<evidence type="ECO:0000256" key="1">
    <source>
        <dbReference type="SAM" id="Coils"/>
    </source>
</evidence>
<protein>
    <submittedName>
        <fullName evidence="2">Uncharacterized protein</fullName>
    </submittedName>
</protein>
<sequence>VNDVQSSLNITRSTQADALKTVENIRREITNQNEQIQTKLRQEMNDIASQIMLRTTDKLERLKDDIDFKSKEYEKSLALESEQRQRHMQVVQIE</sequence>
<dbReference type="Proteomes" id="UP000677228">
    <property type="component" value="Unassembled WGS sequence"/>
</dbReference>
<evidence type="ECO:0000313" key="2">
    <source>
        <dbReference type="EMBL" id="CAF1680737.1"/>
    </source>
</evidence>
<proteinExistence type="predicted"/>
<dbReference type="Proteomes" id="UP000682733">
    <property type="component" value="Unassembled WGS sequence"/>
</dbReference>
<name>A0A8S2GBX4_9BILA</name>
<accession>A0A8S2GBX4</accession>
<dbReference type="AlphaFoldDB" id="A0A8S2GBX4"/>
<organism evidence="2 4">
    <name type="scientific">Didymodactylos carnosus</name>
    <dbReference type="NCBI Taxonomy" id="1234261"/>
    <lineage>
        <taxon>Eukaryota</taxon>
        <taxon>Metazoa</taxon>
        <taxon>Spiralia</taxon>
        <taxon>Gnathifera</taxon>
        <taxon>Rotifera</taxon>
        <taxon>Eurotatoria</taxon>
        <taxon>Bdelloidea</taxon>
        <taxon>Philodinida</taxon>
        <taxon>Philodinidae</taxon>
        <taxon>Didymodactylos</taxon>
    </lineage>
</organism>
<dbReference type="EMBL" id="CAJNOK010079508">
    <property type="protein sequence ID" value="CAF1680737.1"/>
    <property type="molecule type" value="Genomic_DNA"/>
</dbReference>
<dbReference type="EMBL" id="CAJOBA010118080">
    <property type="protein sequence ID" value="CAF4572918.1"/>
    <property type="molecule type" value="Genomic_DNA"/>
</dbReference>
<evidence type="ECO:0000313" key="3">
    <source>
        <dbReference type="EMBL" id="CAF4572918.1"/>
    </source>
</evidence>
<gene>
    <name evidence="2" type="ORF">OVA965_LOCUS46062</name>
    <name evidence="3" type="ORF">TMI583_LOCUS50216</name>
</gene>
<feature type="coiled-coil region" evidence="1">
    <location>
        <begin position="15"/>
        <end position="72"/>
    </location>
</feature>
<feature type="non-terminal residue" evidence="2">
    <location>
        <position position="1"/>
    </location>
</feature>